<protein>
    <recommendedName>
        <fullName evidence="1">AprE-like beta-barrel domain-containing protein</fullName>
    </recommendedName>
</protein>
<feature type="domain" description="AprE-like beta-barrel" evidence="1">
    <location>
        <begin position="39"/>
        <end position="102"/>
    </location>
</feature>
<dbReference type="PRINTS" id="PR01490">
    <property type="entry name" value="RTXTOXIND"/>
</dbReference>
<dbReference type="Pfam" id="PF26002">
    <property type="entry name" value="Beta-barrel_AprE"/>
    <property type="match status" value="1"/>
</dbReference>
<organism evidence="2 3">
    <name type="scientific">Burkholderia contaminans</name>
    <dbReference type="NCBI Taxonomy" id="488447"/>
    <lineage>
        <taxon>Bacteria</taxon>
        <taxon>Pseudomonadati</taxon>
        <taxon>Pseudomonadota</taxon>
        <taxon>Betaproteobacteria</taxon>
        <taxon>Burkholderiales</taxon>
        <taxon>Burkholderiaceae</taxon>
        <taxon>Burkholderia</taxon>
        <taxon>Burkholderia cepacia complex</taxon>
    </lineage>
</organism>
<evidence type="ECO:0000313" key="3">
    <source>
        <dbReference type="Proteomes" id="UP001172109"/>
    </source>
</evidence>
<dbReference type="RefSeq" id="WP_224755731.1">
    <property type="nucleotide sequence ID" value="NZ_CADEUY010000001.1"/>
</dbReference>
<reference evidence="2" key="1">
    <citation type="submission" date="2023-07" db="EMBL/GenBank/DDBJ databases">
        <title>A collection of bacterial strains from the Burkholderia cepacia Research Laboratory and Repository.</title>
        <authorList>
            <person name="Lipuma J."/>
            <person name="Spilker T."/>
            <person name="Caverly L."/>
        </authorList>
    </citation>
    <scope>NUCLEOTIDE SEQUENCE</scope>
    <source>
        <strain evidence="2">AU44979</strain>
    </source>
</reference>
<proteinExistence type="predicted"/>
<dbReference type="Proteomes" id="UP001172109">
    <property type="component" value="Unassembled WGS sequence"/>
</dbReference>
<sequence>MYPDQMDDRNNPCPRLLTRQRRCVECSIAANVDQRRDIRRAQKPDGKVTYISADALTDSDKRTRFYVVRVEVPAQALERANRLAKEPVALGPGLRTEVYIRTHARSAFDYLLEPVRDGIRKSMRD</sequence>
<comment type="caution">
    <text evidence="2">The sequence shown here is derived from an EMBL/GenBank/DDBJ whole genome shotgun (WGS) entry which is preliminary data.</text>
</comment>
<evidence type="ECO:0000259" key="1">
    <source>
        <dbReference type="Pfam" id="PF26002"/>
    </source>
</evidence>
<evidence type="ECO:0000313" key="2">
    <source>
        <dbReference type="EMBL" id="MDN7568988.1"/>
    </source>
</evidence>
<name>A0AAP4R7M3_9BURK</name>
<dbReference type="InterPro" id="IPR058982">
    <property type="entry name" value="Beta-barrel_AprE"/>
</dbReference>
<gene>
    <name evidence="2" type="ORF">QZM56_31250</name>
</gene>
<accession>A0AAP4R7M3</accession>
<dbReference type="EMBL" id="JAUJQS010000031">
    <property type="protein sequence ID" value="MDN7568988.1"/>
    <property type="molecule type" value="Genomic_DNA"/>
</dbReference>
<dbReference type="AlphaFoldDB" id="A0AAP4R7M3"/>